<dbReference type="AlphaFoldDB" id="A0A183EBB3"/>
<protein>
    <submittedName>
        <fullName evidence="3">TLE_N domain-containing protein</fullName>
    </submittedName>
</protein>
<dbReference type="EMBL" id="UYRT01086448">
    <property type="protein sequence ID" value="VDN31351.1"/>
    <property type="molecule type" value="Genomic_DNA"/>
</dbReference>
<dbReference type="Proteomes" id="UP000271098">
    <property type="component" value="Unassembled WGS sequence"/>
</dbReference>
<organism evidence="3">
    <name type="scientific">Gongylonema pulchrum</name>
    <dbReference type="NCBI Taxonomy" id="637853"/>
    <lineage>
        <taxon>Eukaryota</taxon>
        <taxon>Metazoa</taxon>
        <taxon>Ecdysozoa</taxon>
        <taxon>Nematoda</taxon>
        <taxon>Chromadorea</taxon>
        <taxon>Rhabditida</taxon>
        <taxon>Spirurina</taxon>
        <taxon>Spiruromorpha</taxon>
        <taxon>Spiruroidea</taxon>
        <taxon>Gongylonematidae</taxon>
        <taxon>Gongylonema</taxon>
    </lineage>
</organism>
<reference evidence="3" key="1">
    <citation type="submission" date="2016-06" db="UniProtKB">
        <authorList>
            <consortium name="WormBaseParasite"/>
        </authorList>
    </citation>
    <scope>IDENTIFICATION</scope>
</reference>
<accession>A0A183EBB3</accession>
<reference evidence="1 2" key="2">
    <citation type="submission" date="2018-11" db="EMBL/GenBank/DDBJ databases">
        <authorList>
            <consortium name="Pathogen Informatics"/>
        </authorList>
    </citation>
    <scope>NUCLEOTIDE SEQUENCE [LARGE SCALE GENOMIC DNA]</scope>
</reference>
<dbReference type="WBParaSite" id="GPUH_0001827901-mRNA-1">
    <property type="protein sequence ID" value="GPUH_0001827901-mRNA-1"/>
    <property type="gene ID" value="GPUH_0001827901"/>
</dbReference>
<proteinExistence type="predicted"/>
<evidence type="ECO:0000313" key="1">
    <source>
        <dbReference type="EMBL" id="VDN31351.1"/>
    </source>
</evidence>
<keyword evidence="2" id="KW-1185">Reference proteome</keyword>
<evidence type="ECO:0000313" key="3">
    <source>
        <dbReference type="WBParaSite" id="GPUH_0001827901-mRNA-1"/>
    </source>
</evidence>
<gene>
    <name evidence="1" type="ORF">GPUH_LOCUS18255</name>
</gene>
<name>A0A183EBB3_9BILA</name>
<evidence type="ECO:0000313" key="2">
    <source>
        <dbReference type="Proteomes" id="UP000271098"/>
    </source>
</evidence>
<sequence>MQAILSTSFAVSEISRRLDSIEEKQNLILKELRQVQALTNGRCFDILSQYHKEEIDRMMGLFNTMKLSDPTVGAVFATTVPAVTAAAIQHPVAAAAAAGYRQGISV</sequence>